<dbReference type="PRINTS" id="PR00368">
    <property type="entry name" value="FADPNR"/>
</dbReference>
<feature type="domain" description="FAD/NAD(P)-binding" evidence="2">
    <location>
        <begin position="4"/>
        <end position="312"/>
    </location>
</feature>
<name>A0ABV3RTQ3_9RHOB</name>
<feature type="domain" description="SoxA A3" evidence="3">
    <location>
        <begin position="375"/>
        <end position="454"/>
    </location>
</feature>
<dbReference type="InterPro" id="IPR041854">
    <property type="entry name" value="BFD-like_2Fe2S-bd_dom_sf"/>
</dbReference>
<keyword evidence="1" id="KW-0560">Oxidoreductase</keyword>
<dbReference type="InterPro" id="IPR023753">
    <property type="entry name" value="FAD/NAD-binding_dom"/>
</dbReference>
<dbReference type="InterPro" id="IPR036188">
    <property type="entry name" value="FAD/NAD-bd_sf"/>
</dbReference>
<organism evidence="4 5">
    <name type="scientific">Sulfitobacter sediminis</name>
    <dbReference type="NCBI Taxonomy" id="3234186"/>
    <lineage>
        <taxon>Bacteria</taxon>
        <taxon>Pseudomonadati</taxon>
        <taxon>Pseudomonadota</taxon>
        <taxon>Alphaproteobacteria</taxon>
        <taxon>Rhodobacterales</taxon>
        <taxon>Roseobacteraceae</taxon>
        <taxon>Sulfitobacter</taxon>
    </lineage>
</organism>
<keyword evidence="5" id="KW-1185">Reference proteome</keyword>
<dbReference type="PANTHER" id="PTHR42949">
    <property type="entry name" value="ANAEROBIC GLYCEROL-3-PHOSPHATE DEHYDROGENASE SUBUNIT B"/>
    <property type="match status" value="1"/>
</dbReference>
<dbReference type="RefSeq" id="WP_367880080.1">
    <property type="nucleotide sequence ID" value="NZ_JBFNXX010000052.1"/>
</dbReference>
<proteinExistence type="predicted"/>
<dbReference type="Proteomes" id="UP001556098">
    <property type="component" value="Unassembled WGS sequence"/>
</dbReference>
<dbReference type="CDD" id="cd19946">
    <property type="entry name" value="GlpA-like_Fer2_BFD-like"/>
    <property type="match status" value="1"/>
</dbReference>
<gene>
    <name evidence="4" type="ORF">AB2B41_22555</name>
</gene>
<dbReference type="SUPFAM" id="SSF51905">
    <property type="entry name" value="FAD/NAD(P)-binding domain"/>
    <property type="match status" value="1"/>
</dbReference>
<evidence type="ECO:0000313" key="5">
    <source>
        <dbReference type="Proteomes" id="UP001556098"/>
    </source>
</evidence>
<sequence>MRQYDLAIVGAGPAGMAAATEAARHGLNVALLDEQPRAGGQIYRDVDRVVPLRGDILGPDYAIGKGLTAGLAKSGIDHIAGAVVWAIEDGFRISYSRDGRGAQIGAERILLATGALERPMPIPGWTLPGVMTAGAGQILLKQSGLLARDAVLVGSGPLLYLIAAQMVRAGTPPAAMVETQTHTDMLGAAQHIVGAIRGRTYLAKGLKMLTEIRRAGVPRYAGATDISIEGTERATGVRFTHKGRNQHVACGTVLLHHGVVPNTQAARSLGIEHLWKTDQKAFAPVLDDWGQSDVPGVFIAGDGAGIGGASVAEIAGRLAALQIATLSGHLSAKECDLDAAPLKKARRREMAIRPFLDAAYPPYSQALSPADSTIICRCEEVRAGDIRSYAKLGCLGPNQAKAFGRAGMGPCQGRFCGLTVTTLLAEANDASPDETGYYRIRPPLKPVTLGELAGMEDGNQDAAE</sequence>
<comment type="caution">
    <text evidence="4">The sequence shown here is derived from an EMBL/GenBank/DDBJ whole genome shotgun (WGS) entry which is preliminary data.</text>
</comment>
<reference evidence="4 5" key="1">
    <citation type="submission" date="2024-07" db="EMBL/GenBank/DDBJ databases">
        <title>Marimonas sp.nov., isolated from tidal-flat sediment.</title>
        <authorList>
            <person name="Jayan J.N."/>
            <person name="Lee S.S."/>
        </authorList>
    </citation>
    <scope>NUCLEOTIDE SEQUENCE [LARGE SCALE GENOMIC DNA]</scope>
    <source>
        <strain evidence="4 5">MJW-29</strain>
    </source>
</reference>
<evidence type="ECO:0000256" key="1">
    <source>
        <dbReference type="ARBA" id="ARBA00023002"/>
    </source>
</evidence>
<dbReference type="Pfam" id="PF17806">
    <property type="entry name" value="SO_alpha_A3"/>
    <property type="match status" value="1"/>
</dbReference>
<dbReference type="PIRSF" id="PIRSF037495">
    <property type="entry name" value="Opine_OX_OoxA/HcnB"/>
    <property type="match status" value="1"/>
</dbReference>
<protein>
    <submittedName>
        <fullName evidence="4">NAD(P)/FAD-dependent oxidoreductase</fullName>
    </submittedName>
</protein>
<dbReference type="PANTHER" id="PTHR42949:SF3">
    <property type="entry name" value="ANAEROBIC GLYCEROL-3-PHOSPHATE DEHYDROGENASE SUBUNIT B"/>
    <property type="match status" value="1"/>
</dbReference>
<accession>A0ABV3RTQ3</accession>
<dbReference type="InterPro" id="IPR041117">
    <property type="entry name" value="SoxA_A3"/>
</dbReference>
<evidence type="ECO:0000313" key="4">
    <source>
        <dbReference type="EMBL" id="MEW9922390.1"/>
    </source>
</evidence>
<dbReference type="Pfam" id="PF07992">
    <property type="entry name" value="Pyr_redox_2"/>
    <property type="match status" value="1"/>
</dbReference>
<evidence type="ECO:0000259" key="3">
    <source>
        <dbReference type="Pfam" id="PF17806"/>
    </source>
</evidence>
<evidence type="ECO:0000259" key="2">
    <source>
        <dbReference type="Pfam" id="PF07992"/>
    </source>
</evidence>
<dbReference type="Gene3D" id="1.10.10.1100">
    <property type="entry name" value="BFD-like [2Fe-2S]-binding domain"/>
    <property type="match status" value="1"/>
</dbReference>
<dbReference type="InterPro" id="IPR017224">
    <property type="entry name" value="Opine_Oxase_asu/HCN_bsu"/>
</dbReference>
<dbReference type="PRINTS" id="PR00469">
    <property type="entry name" value="PNDRDTASEII"/>
</dbReference>
<dbReference type="InterPro" id="IPR051691">
    <property type="entry name" value="Metab_Enz_Cyan_OpOx_G3PDH"/>
</dbReference>
<dbReference type="EMBL" id="JBFNXX010000052">
    <property type="protein sequence ID" value="MEW9922390.1"/>
    <property type="molecule type" value="Genomic_DNA"/>
</dbReference>
<dbReference type="Gene3D" id="3.50.50.60">
    <property type="entry name" value="FAD/NAD(P)-binding domain"/>
    <property type="match status" value="2"/>
</dbReference>